<keyword evidence="4 8" id="KW-0406">Ion transport</keyword>
<dbReference type="RefSeq" id="WP_143527167.1">
    <property type="nucleotide sequence ID" value="NZ_AP019791.1"/>
</dbReference>
<dbReference type="InterPro" id="IPR020546">
    <property type="entry name" value="ATP_synth_F1_dsu/esu_N"/>
</dbReference>
<dbReference type="CDD" id="cd12152">
    <property type="entry name" value="F1-ATPase_delta"/>
    <property type="match status" value="1"/>
</dbReference>
<keyword evidence="6 8" id="KW-0139">CF(1)</keyword>
<dbReference type="Proteomes" id="UP000318065">
    <property type="component" value="Chromosome"/>
</dbReference>
<comment type="function">
    <text evidence="8">Produces ATP from ADP in the presence of a proton gradient across the membrane.</text>
</comment>
<evidence type="ECO:0000256" key="6">
    <source>
        <dbReference type="ARBA" id="ARBA00023196"/>
    </source>
</evidence>
<dbReference type="PANTHER" id="PTHR13822">
    <property type="entry name" value="ATP SYNTHASE DELTA/EPSILON CHAIN"/>
    <property type="match status" value="1"/>
</dbReference>
<dbReference type="PANTHER" id="PTHR13822:SF10">
    <property type="entry name" value="ATP SYNTHASE EPSILON CHAIN, CHLOROPLASTIC"/>
    <property type="match status" value="1"/>
</dbReference>
<comment type="subunit">
    <text evidence="8 9">F-type ATPases have 2 components, CF(1) - the catalytic core - and CF(0) - the membrane proton channel. CF(1) has five subunits: alpha(3), beta(3), gamma(1), delta(1), epsilon(1). CF(0) has three main subunits: a, b and c.</text>
</comment>
<dbReference type="InterPro" id="IPR001469">
    <property type="entry name" value="ATP_synth_F1_dsu/esu"/>
</dbReference>
<evidence type="ECO:0000256" key="4">
    <source>
        <dbReference type="ARBA" id="ARBA00023065"/>
    </source>
</evidence>
<comment type="subcellular location">
    <subcellularLocation>
        <location evidence="8">Cell membrane</location>
        <topology evidence="8">Peripheral membrane protein</topology>
    </subcellularLocation>
    <subcellularLocation>
        <location evidence="1">Endomembrane system</location>
        <topology evidence="1">Peripheral membrane protein</topology>
    </subcellularLocation>
</comment>
<evidence type="ECO:0000256" key="3">
    <source>
        <dbReference type="ARBA" id="ARBA00022448"/>
    </source>
</evidence>
<protein>
    <recommendedName>
        <fullName evidence="8">ATP synthase epsilon chain</fullName>
    </recommendedName>
    <alternativeName>
        <fullName evidence="8">ATP synthase F1 sector epsilon subunit</fullName>
    </alternativeName>
    <alternativeName>
        <fullName evidence="8">F-ATPase epsilon subunit</fullName>
    </alternativeName>
</protein>
<feature type="domain" description="ATP synthase F1 complex delta/epsilon subunit N-terminal" evidence="11">
    <location>
        <begin position="10"/>
        <end position="86"/>
    </location>
</feature>
<evidence type="ECO:0000259" key="11">
    <source>
        <dbReference type="Pfam" id="PF02823"/>
    </source>
</evidence>
<dbReference type="OrthoDB" id="9791445at2"/>
<evidence type="ECO:0000256" key="10">
    <source>
        <dbReference type="SAM" id="MobiDB-lite"/>
    </source>
</evidence>
<dbReference type="SUPFAM" id="SSF51344">
    <property type="entry name" value="Epsilon subunit of F1F0-ATP synthase N-terminal domain"/>
    <property type="match status" value="1"/>
</dbReference>
<reference evidence="12" key="1">
    <citation type="journal article" date="2019" name="Microbiol. Resour. Announc.">
        <title>Complete Genome Sequence of Rubrobacter xylanophilus Strain AA3-22, Isolated from Arima Onsen in Japan.</title>
        <authorList>
            <person name="Tomariguchi N."/>
            <person name="Miyazaki K."/>
        </authorList>
    </citation>
    <scope>NUCLEOTIDE SEQUENCE [LARGE SCALE GENOMIC DNA]</scope>
    <source>
        <strain evidence="12">AA3-22</strain>
    </source>
</reference>
<keyword evidence="8" id="KW-1003">Cell membrane</keyword>
<keyword evidence="8" id="KW-0375">Hydrogen ion transport</keyword>
<dbReference type="GO" id="GO:0046933">
    <property type="term" value="F:proton-transporting ATP synthase activity, rotational mechanism"/>
    <property type="evidence" value="ECO:0007669"/>
    <property type="project" value="UniProtKB-UniRule"/>
</dbReference>
<gene>
    <name evidence="8" type="primary">atpC</name>
    <name evidence="12" type="ORF">RxyAA322_09740</name>
</gene>
<name>A0A510HGN4_9ACTN</name>
<evidence type="ECO:0000313" key="13">
    <source>
        <dbReference type="Proteomes" id="UP000318065"/>
    </source>
</evidence>
<evidence type="ECO:0000256" key="2">
    <source>
        <dbReference type="ARBA" id="ARBA00005712"/>
    </source>
</evidence>
<accession>A0A510HGN4</accession>
<dbReference type="InterPro" id="IPR036771">
    <property type="entry name" value="ATPsynth_dsu/esu_N"/>
</dbReference>
<evidence type="ECO:0000256" key="1">
    <source>
        <dbReference type="ARBA" id="ARBA00004184"/>
    </source>
</evidence>
<keyword evidence="7 8" id="KW-0066">ATP synthesis</keyword>
<sequence length="146" mass="16602">MAEGGRQLFCRLITPERVVYDGEADLVVAKIADGEIGVMVDHYPVISTVDFWDVRITRGDERRIYATSDGFFKVADNLVQILVEEAIPAAEINVEEAEHRIEQAERELSELPEEEDEESRRAREEISRRVRLGENLVRVARKYGGG</sequence>
<evidence type="ECO:0000256" key="9">
    <source>
        <dbReference type="RuleBase" id="RU003656"/>
    </source>
</evidence>
<comment type="similarity">
    <text evidence="2 8 9">Belongs to the ATPase epsilon chain family.</text>
</comment>
<evidence type="ECO:0000313" key="12">
    <source>
        <dbReference type="EMBL" id="BBL79120.1"/>
    </source>
</evidence>
<keyword evidence="13" id="KW-1185">Reference proteome</keyword>
<evidence type="ECO:0000256" key="8">
    <source>
        <dbReference type="HAMAP-Rule" id="MF_00530"/>
    </source>
</evidence>
<proteinExistence type="inferred from homology"/>
<dbReference type="AlphaFoldDB" id="A0A510HGN4"/>
<dbReference type="NCBIfam" id="TIGR01216">
    <property type="entry name" value="ATP_synt_epsi"/>
    <property type="match status" value="1"/>
</dbReference>
<dbReference type="Gene3D" id="2.60.15.10">
    <property type="entry name" value="F0F1 ATP synthase delta/epsilon subunit, N-terminal"/>
    <property type="match status" value="1"/>
</dbReference>
<feature type="region of interest" description="Disordered" evidence="10">
    <location>
        <begin position="103"/>
        <end position="124"/>
    </location>
</feature>
<dbReference type="HAMAP" id="MF_00530">
    <property type="entry name" value="ATP_synth_epsil_bac"/>
    <property type="match status" value="1"/>
</dbReference>
<keyword evidence="5 8" id="KW-0472">Membrane</keyword>
<dbReference type="GO" id="GO:0005886">
    <property type="term" value="C:plasma membrane"/>
    <property type="evidence" value="ECO:0007669"/>
    <property type="project" value="UniProtKB-SubCell"/>
</dbReference>
<organism evidence="12 13">
    <name type="scientific">Rubrobacter xylanophilus</name>
    <dbReference type="NCBI Taxonomy" id="49319"/>
    <lineage>
        <taxon>Bacteria</taxon>
        <taxon>Bacillati</taxon>
        <taxon>Actinomycetota</taxon>
        <taxon>Rubrobacteria</taxon>
        <taxon>Rubrobacterales</taxon>
        <taxon>Rubrobacteraceae</taxon>
        <taxon>Rubrobacter</taxon>
    </lineage>
</organism>
<dbReference type="GO" id="GO:0005524">
    <property type="term" value="F:ATP binding"/>
    <property type="evidence" value="ECO:0007669"/>
    <property type="project" value="UniProtKB-UniRule"/>
</dbReference>
<dbReference type="EMBL" id="AP019791">
    <property type="protein sequence ID" value="BBL79120.1"/>
    <property type="molecule type" value="Genomic_DNA"/>
</dbReference>
<dbReference type="GO" id="GO:0012505">
    <property type="term" value="C:endomembrane system"/>
    <property type="evidence" value="ECO:0007669"/>
    <property type="project" value="UniProtKB-SubCell"/>
</dbReference>
<evidence type="ECO:0000256" key="5">
    <source>
        <dbReference type="ARBA" id="ARBA00023136"/>
    </source>
</evidence>
<evidence type="ECO:0000256" key="7">
    <source>
        <dbReference type="ARBA" id="ARBA00023310"/>
    </source>
</evidence>
<dbReference type="Pfam" id="PF02823">
    <property type="entry name" value="ATP-synt_DE_N"/>
    <property type="match status" value="1"/>
</dbReference>
<keyword evidence="3 8" id="KW-0813">Transport</keyword>
<dbReference type="GO" id="GO:0045259">
    <property type="term" value="C:proton-transporting ATP synthase complex"/>
    <property type="evidence" value="ECO:0007669"/>
    <property type="project" value="UniProtKB-KW"/>
</dbReference>